<name>A0ACD3RIU3_LARCR</name>
<dbReference type="EMBL" id="CM011678">
    <property type="protein sequence ID" value="TMS19348.1"/>
    <property type="molecule type" value="Genomic_DNA"/>
</dbReference>
<organism evidence="1 2">
    <name type="scientific">Larimichthys crocea</name>
    <name type="common">Large yellow croaker</name>
    <name type="synonym">Pseudosciaena crocea</name>
    <dbReference type="NCBI Taxonomy" id="215358"/>
    <lineage>
        <taxon>Eukaryota</taxon>
        <taxon>Metazoa</taxon>
        <taxon>Chordata</taxon>
        <taxon>Craniata</taxon>
        <taxon>Vertebrata</taxon>
        <taxon>Euteleostomi</taxon>
        <taxon>Actinopterygii</taxon>
        <taxon>Neopterygii</taxon>
        <taxon>Teleostei</taxon>
        <taxon>Neoteleostei</taxon>
        <taxon>Acanthomorphata</taxon>
        <taxon>Eupercaria</taxon>
        <taxon>Sciaenidae</taxon>
        <taxon>Larimichthys</taxon>
    </lineage>
</organism>
<keyword evidence="2" id="KW-1185">Reference proteome</keyword>
<protein>
    <submittedName>
        <fullName evidence="1">Uncharacterized protein</fullName>
    </submittedName>
</protein>
<accession>A0ACD3RIU3</accession>
<gene>
    <name evidence="1" type="ORF">E3U43_003669</name>
</gene>
<reference evidence="1" key="1">
    <citation type="submission" date="2018-11" db="EMBL/GenBank/DDBJ databases">
        <title>The sequence and de novo assembly of Larimichthys crocea genome using PacBio and Hi-C technologies.</title>
        <authorList>
            <person name="Xu P."/>
            <person name="Chen B."/>
            <person name="Zhou Z."/>
            <person name="Ke Q."/>
            <person name="Wu Y."/>
            <person name="Bai H."/>
            <person name="Pu F."/>
        </authorList>
    </citation>
    <scope>NUCLEOTIDE SEQUENCE</scope>
    <source>
        <tissue evidence="1">Muscle</tissue>
    </source>
</reference>
<sequence length="111" mass="12910">MLHWTLPDWKVLLLTVLLWDRLCASGLKPTRWPLYSQKPVILVWNAPTEDCFPRHGIRLQLDNFQIVASPNEGFVRQNLTIFYKDRLGLYPYYEADETPVNKGLATIGQSH</sequence>
<comment type="caution">
    <text evidence="1">The sequence shown here is derived from an EMBL/GenBank/DDBJ whole genome shotgun (WGS) entry which is preliminary data.</text>
</comment>
<dbReference type="Proteomes" id="UP000793456">
    <property type="component" value="Chromosome V"/>
</dbReference>
<proteinExistence type="predicted"/>
<evidence type="ECO:0000313" key="2">
    <source>
        <dbReference type="Proteomes" id="UP000793456"/>
    </source>
</evidence>
<evidence type="ECO:0000313" key="1">
    <source>
        <dbReference type="EMBL" id="TMS19348.1"/>
    </source>
</evidence>